<dbReference type="Proteomes" id="UP001055439">
    <property type="component" value="Chromosome 4"/>
</dbReference>
<gene>
    <name evidence="1" type="ORF">MUK42_37722</name>
</gene>
<protein>
    <submittedName>
        <fullName evidence="1">Uncharacterized protein</fullName>
    </submittedName>
</protein>
<proteinExistence type="predicted"/>
<evidence type="ECO:0000313" key="2">
    <source>
        <dbReference type="Proteomes" id="UP001055439"/>
    </source>
</evidence>
<name>A0A9E7FP31_9LILI</name>
<evidence type="ECO:0000313" key="1">
    <source>
        <dbReference type="EMBL" id="URD99413.1"/>
    </source>
</evidence>
<dbReference type="AlphaFoldDB" id="A0A9E7FP31"/>
<accession>A0A9E7FP31</accession>
<organism evidence="1 2">
    <name type="scientific">Musa troglodytarum</name>
    <name type="common">fe'i banana</name>
    <dbReference type="NCBI Taxonomy" id="320322"/>
    <lineage>
        <taxon>Eukaryota</taxon>
        <taxon>Viridiplantae</taxon>
        <taxon>Streptophyta</taxon>
        <taxon>Embryophyta</taxon>
        <taxon>Tracheophyta</taxon>
        <taxon>Spermatophyta</taxon>
        <taxon>Magnoliopsida</taxon>
        <taxon>Liliopsida</taxon>
        <taxon>Zingiberales</taxon>
        <taxon>Musaceae</taxon>
        <taxon>Musa</taxon>
    </lineage>
</organism>
<keyword evidence="2" id="KW-1185">Reference proteome</keyword>
<reference evidence="1" key="1">
    <citation type="submission" date="2022-05" db="EMBL/GenBank/DDBJ databases">
        <title>The Musa troglodytarum L. genome provides insights into the mechanism of non-climacteric behaviour and enrichment of carotenoids.</title>
        <authorList>
            <person name="Wang J."/>
        </authorList>
    </citation>
    <scope>NUCLEOTIDE SEQUENCE</scope>
    <source>
        <tissue evidence="1">Leaf</tissue>
    </source>
</reference>
<dbReference type="EMBL" id="CP097506">
    <property type="protein sequence ID" value="URD99413.1"/>
    <property type="molecule type" value="Genomic_DNA"/>
</dbReference>
<sequence length="93" mass="10409">MGKETASPRNACDDNVVLFKRASLTAPSFTHFALSWSLFPLPFLCSHPSLSVTSVSWKYSAAEGKRERERGEQCHCSRSIRTFTNFIPAKIEA</sequence>